<reference evidence="1 2" key="1">
    <citation type="journal article" date="2011" name="Proc. Natl. Acad. Sci. U.S.A.">
        <title>Comparative genomics of xylose-fermenting fungi for enhanced biofuel production.</title>
        <authorList>
            <person name="Wohlbach D.J."/>
            <person name="Kuo A."/>
            <person name="Sato T.K."/>
            <person name="Potts K.M."/>
            <person name="Salamov A.A."/>
            <person name="LaButti K.M."/>
            <person name="Sun H."/>
            <person name="Clum A."/>
            <person name="Pangilinan J.L."/>
            <person name="Lindquist E.A."/>
            <person name="Lucas S."/>
            <person name="Lapidus A."/>
            <person name="Jin M."/>
            <person name="Gunawan C."/>
            <person name="Balan V."/>
            <person name="Dale B.E."/>
            <person name="Jeffries T.W."/>
            <person name="Zinkel R."/>
            <person name="Barry K.W."/>
            <person name="Grigoriev I.V."/>
            <person name="Gasch A.P."/>
        </authorList>
    </citation>
    <scope>NUCLEOTIDE SEQUENCE [LARGE SCALE GENOMIC DNA]</scope>
    <source>
        <strain evidence="2">ATCC 10573 / BCRC 21748 / CBS 615 / JCM 9827 / NBRC 10315 / NRRL Y-1498 / VKM Y-70</strain>
    </source>
</reference>
<dbReference type="HOGENOM" id="CLU_897134_0_0_1"/>
<dbReference type="AlphaFoldDB" id="G3BBU4"/>
<protein>
    <submittedName>
        <fullName evidence="1">Uncharacterized protein</fullName>
    </submittedName>
</protein>
<gene>
    <name evidence="1" type="ORF">CANTEDRAFT_95547</name>
</gene>
<proteinExistence type="predicted"/>
<accession>G3BBU4</accession>
<dbReference type="KEGG" id="cten:18250514"/>
<evidence type="ECO:0000313" key="1">
    <source>
        <dbReference type="EMBL" id="EGV60080.1"/>
    </source>
</evidence>
<sequence>MPPLDDRSTTPTLCPAAVAVERLFDEDLLKVSNSQKRPKRRGSVDKDVSRASKISRAANILVTETEDQDPSFIHISTALNDNGQIINFDEPLERIPVTTLRYPPDTLQKCKTIKEFVDLPPDRLKEWLEFYSLPTSERPRGLLKALEVDVFVAIDNRNQANKQLNSEIDSSKDPLKTILNPNGQSPPVELPTIQAITELVGEDLKKVMSFYDHDSYDEIHRMILRSVGIDVSSAIDNKIYTRKQLNSSIIDHKDQLEPILNHNGQFPPVELRTIQAIIELTGEDLKKVMSFYDHDSYDEIHRAILRSVGV</sequence>
<dbReference type="RefSeq" id="XP_006689294.1">
    <property type="nucleotide sequence ID" value="XM_006689231.1"/>
</dbReference>
<dbReference type="EMBL" id="GL996528">
    <property type="protein sequence ID" value="EGV60080.1"/>
    <property type="molecule type" value="Genomic_DNA"/>
</dbReference>
<dbReference type="Proteomes" id="UP000000707">
    <property type="component" value="Unassembled WGS sequence"/>
</dbReference>
<evidence type="ECO:0000313" key="2">
    <source>
        <dbReference type="Proteomes" id="UP000000707"/>
    </source>
</evidence>
<keyword evidence="2" id="KW-1185">Reference proteome</keyword>
<organism evidence="2">
    <name type="scientific">Candida tenuis (strain ATCC 10573 / BCRC 21748 / CBS 615 / JCM 9827 / NBRC 10315 / NRRL Y-1498 / VKM Y-70)</name>
    <name type="common">Yeast</name>
    <name type="synonym">Yamadazyma tenuis</name>
    <dbReference type="NCBI Taxonomy" id="590646"/>
    <lineage>
        <taxon>Eukaryota</taxon>
        <taxon>Fungi</taxon>
        <taxon>Dikarya</taxon>
        <taxon>Ascomycota</taxon>
        <taxon>Saccharomycotina</taxon>
        <taxon>Pichiomycetes</taxon>
        <taxon>Debaryomycetaceae</taxon>
        <taxon>Yamadazyma</taxon>
    </lineage>
</organism>
<dbReference type="GeneID" id="18250514"/>
<name>G3BBU4_CANTC</name>